<dbReference type="AlphaFoldDB" id="A0A3S0KZ74"/>
<keyword evidence="4" id="KW-1185">Reference proteome</keyword>
<accession>A0A3S0KZ74</accession>
<dbReference type="RefSeq" id="WP_126614114.1">
    <property type="nucleotide sequence ID" value="NZ_JBHUCY010000001.1"/>
</dbReference>
<keyword evidence="2" id="KW-0812">Transmembrane</keyword>
<evidence type="ECO:0000256" key="1">
    <source>
        <dbReference type="SAM" id="MobiDB-lite"/>
    </source>
</evidence>
<keyword evidence="2" id="KW-0472">Membrane</keyword>
<gene>
    <name evidence="3" type="ORF">EJ903_08505</name>
</gene>
<sequence length="287" mass="30652">MPRILANQTFPNTALVCIIFHLHFIVVLQRVFANTVAYTLASTDGRRMPPIHDVFGIAVLLLGLTALGLSVIFEASRLSATAGRLAMVRRRLQTRQREKLDTKANLDKHEADVTAKQAKLDAMTAERARIVAATTALKLSKIEMVHEIGEPDSGALLFQGDLRTNPEQGRPDQRRIVFAKEIWERNNVAHVWADNPEAAMAAIQRAFTARSGIIATRLQRIGTARVSGSNETQAAPPATVPDAAATTPTLRPPATTIAPSTAAPPAGDAASVDSGVHAPALASAEAA</sequence>
<dbReference type="Proteomes" id="UP000277007">
    <property type="component" value="Unassembled WGS sequence"/>
</dbReference>
<organism evidence="3 4">
    <name type="scientific">Azospirillum griseum</name>
    <dbReference type="NCBI Taxonomy" id="2496639"/>
    <lineage>
        <taxon>Bacteria</taxon>
        <taxon>Pseudomonadati</taxon>
        <taxon>Pseudomonadota</taxon>
        <taxon>Alphaproteobacteria</taxon>
        <taxon>Rhodospirillales</taxon>
        <taxon>Azospirillaceae</taxon>
        <taxon>Azospirillum</taxon>
    </lineage>
</organism>
<evidence type="ECO:0000313" key="3">
    <source>
        <dbReference type="EMBL" id="RTR21443.1"/>
    </source>
</evidence>
<dbReference type="OrthoDB" id="7306087at2"/>
<reference evidence="3 4" key="1">
    <citation type="submission" date="2018-12" db="EMBL/GenBank/DDBJ databases">
        <authorList>
            <person name="Yang Y."/>
        </authorList>
    </citation>
    <scope>NUCLEOTIDE SEQUENCE [LARGE SCALE GENOMIC DNA]</scope>
    <source>
        <strain evidence="3 4">L-25-5w-1</strain>
    </source>
</reference>
<evidence type="ECO:0000313" key="4">
    <source>
        <dbReference type="Proteomes" id="UP000277007"/>
    </source>
</evidence>
<evidence type="ECO:0000256" key="2">
    <source>
        <dbReference type="SAM" id="Phobius"/>
    </source>
</evidence>
<feature type="region of interest" description="Disordered" evidence="1">
    <location>
        <begin position="225"/>
        <end position="287"/>
    </location>
</feature>
<feature type="transmembrane region" description="Helical" evidence="2">
    <location>
        <begin position="12"/>
        <end position="33"/>
    </location>
</feature>
<protein>
    <submittedName>
        <fullName evidence="3">Uncharacterized protein</fullName>
    </submittedName>
</protein>
<proteinExistence type="predicted"/>
<feature type="compositionally biased region" description="Low complexity" evidence="1">
    <location>
        <begin position="234"/>
        <end position="266"/>
    </location>
</feature>
<name>A0A3S0KZ74_9PROT</name>
<comment type="caution">
    <text evidence="3">The sequence shown here is derived from an EMBL/GenBank/DDBJ whole genome shotgun (WGS) entry which is preliminary data.</text>
</comment>
<dbReference type="EMBL" id="RXMA01000006">
    <property type="protein sequence ID" value="RTR21443.1"/>
    <property type="molecule type" value="Genomic_DNA"/>
</dbReference>
<keyword evidence="2" id="KW-1133">Transmembrane helix</keyword>
<feature type="transmembrane region" description="Helical" evidence="2">
    <location>
        <begin position="54"/>
        <end position="73"/>
    </location>
</feature>